<feature type="signal peptide" evidence="4">
    <location>
        <begin position="1"/>
        <end position="29"/>
    </location>
</feature>
<evidence type="ECO:0000313" key="7">
    <source>
        <dbReference type="Proteomes" id="UP001169458"/>
    </source>
</evidence>
<reference evidence="7" key="1">
    <citation type="submission" date="2023-07" db="EMBL/GenBank/DDBJ databases">
        <title>Identification and characterization of horizontal gene transfer across gut microbiota members of farm animals based on homology search.</title>
        <authorList>
            <person name="Schwarzerova J."/>
            <person name="Nykrynova M."/>
            <person name="Jureckova K."/>
            <person name="Cejkova D."/>
            <person name="Rychlik I."/>
        </authorList>
    </citation>
    <scope>NUCLEOTIDE SEQUENCE [LARGE SCALE GENOMIC DNA]</scope>
    <source>
        <strain evidence="7">109_WCHN</strain>
    </source>
</reference>
<dbReference type="RefSeq" id="WP_289561300.1">
    <property type="nucleotide sequence ID" value="NZ_JAUDEN010000043.1"/>
</dbReference>
<keyword evidence="2" id="KW-0472">Membrane</keyword>
<evidence type="ECO:0000313" key="6">
    <source>
        <dbReference type="EMBL" id="MDM8326377.1"/>
    </source>
</evidence>
<dbReference type="EMBL" id="JAUDEN010000043">
    <property type="protein sequence ID" value="MDM8326377.1"/>
    <property type="molecule type" value="Genomic_DNA"/>
</dbReference>
<evidence type="ECO:0000259" key="5">
    <source>
        <dbReference type="Pfam" id="PF07715"/>
    </source>
</evidence>
<evidence type="ECO:0000256" key="4">
    <source>
        <dbReference type="SAM" id="SignalP"/>
    </source>
</evidence>
<dbReference type="NCBIfam" id="TIGR04056">
    <property type="entry name" value="OMP_RagA_SusC"/>
    <property type="match status" value="1"/>
</dbReference>
<dbReference type="InterPro" id="IPR012910">
    <property type="entry name" value="Plug_dom"/>
</dbReference>
<dbReference type="InterPro" id="IPR036942">
    <property type="entry name" value="Beta-barrel_TonB_sf"/>
</dbReference>
<comment type="caution">
    <text evidence="6">The sequence shown here is derived from an EMBL/GenBank/DDBJ whole genome shotgun (WGS) entry which is preliminary data.</text>
</comment>
<dbReference type="SUPFAM" id="SSF56935">
    <property type="entry name" value="Porins"/>
    <property type="match status" value="1"/>
</dbReference>
<keyword evidence="3" id="KW-0998">Cell outer membrane</keyword>
<feature type="domain" description="TonB-dependent receptor plug" evidence="5">
    <location>
        <begin position="58"/>
        <end position="153"/>
    </location>
</feature>
<protein>
    <submittedName>
        <fullName evidence="6">SusC/RagA family TonB-linked outer membrane protein</fullName>
    </submittedName>
</protein>
<feature type="chain" id="PRO_5045644498" evidence="4">
    <location>
        <begin position="30"/>
        <end position="953"/>
    </location>
</feature>
<organism evidence="6 7">
    <name type="scientific">Bacteroides gallinaceum</name>
    <dbReference type="NCBI Taxonomy" id="1462571"/>
    <lineage>
        <taxon>Bacteria</taxon>
        <taxon>Pseudomonadati</taxon>
        <taxon>Bacteroidota</taxon>
        <taxon>Bacteroidia</taxon>
        <taxon>Bacteroidales</taxon>
        <taxon>Bacteroidaceae</taxon>
        <taxon>Bacteroides</taxon>
    </lineage>
</organism>
<gene>
    <name evidence="6" type="ORF">QUW60_14265</name>
</gene>
<proteinExistence type="predicted"/>
<evidence type="ECO:0000256" key="2">
    <source>
        <dbReference type="ARBA" id="ARBA00023136"/>
    </source>
</evidence>
<comment type="subcellular location">
    <subcellularLocation>
        <location evidence="1">Cell outer membrane</location>
    </subcellularLocation>
</comment>
<dbReference type="Proteomes" id="UP001169458">
    <property type="component" value="Unassembled WGS sequence"/>
</dbReference>
<evidence type="ECO:0000256" key="1">
    <source>
        <dbReference type="ARBA" id="ARBA00004442"/>
    </source>
</evidence>
<dbReference type="Gene3D" id="2.40.170.20">
    <property type="entry name" value="TonB-dependent receptor, beta-barrel domain"/>
    <property type="match status" value="1"/>
</dbReference>
<dbReference type="Gene3D" id="2.170.130.10">
    <property type="entry name" value="TonB-dependent receptor, plug domain"/>
    <property type="match status" value="1"/>
</dbReference>
<evidence type="ECO:0000256" key="3">
    <source>
        <dbReference type="ARBA" id="ARBA00023237"/>
    </source>
</evidence>
<keyword evidence="4" id="KW-0732">Signal</keyword>
<accession>A0ABT7VJ86</accession>
<dbReference type="InterPro" id="IPR037066">
    <property type="entry name" value="Plug_dom_sf"/>
</dbReference>
<dbReference type="Pfam" id="PF07715">
    <property type="entry name" value="Plug"/>
    <property type="match status" value="1"/>
</dbReference>
<dbReference type="InterPro" id="IPR023996">
    <property type="entry name" value="TonB-dep_OMP_SusC/RagA"/>
</dbReference>
<keyword evidence="7" id="KW-1185">Reference proteome</keyword>
<sequence length="953" mass="107331">MGNIKRMNTLGKKSCLALCLLCAAHFVAAQDSGGSDVDLEKLSETVNVLQGAQDPELTLQSVSTVSGKRLEHRPVFMMESTLDGVLPGLYVDMSQGYPTEQRSLSVRGTTPIILVDGIPRSDVNLPASQIESVSVIKDGLGLSMMGMSSGNGVVYIKTKRGQYSSLKIDFTAQLAFNRQIFRPDFLDSYSWASMLNEALVNDGRQPLYSQTDLELYRTGASPYTHPNVDWQDVLLRNTAPTQQYNLNLSGGGKTARYFIDLNVYDQAGFLNQDNSLNSYQTRENFKKYSLRVNTDISITDHTLLKVGLFGQMFRETTPGKAMMGSIYRDMYTIPNNAFPVFNPDGTLGGTPVYADDNLYGQTILSGYNLYPKTDFNLDISLEHHFQGRLKGLYLSGTYSYNSSYRENLERSKTFAVYSYWKDPTNPNAEEVYQQMASAGAQNNKTSYSRLNRMQYAEFALGYDFHIAKHNFKTKALYAYNDYMVSAKNIPLRKNAFSFRAEYNYDRRFLAEFAMSGMSLNTLKPGHQWGAFPSAGIGWNLHKEKWFNVPAINAMKLRATFGLNGSDGTGAYYRSGTGTLSNYYYNYLKYYSYPSNTNAYFGKTPAGNAILTESNMPYVVQWEKRTRWNAGVDMELFNHSLFVTAEYFHNNYSDGLSIPAGKGSNSVIGMTLPYQNIAKSRRSGLELDLTYNKKWNDFSFTASANATLYWTKILANGENQYPEAYMQRVGEPISQVFGYVCDGFFQNQEEIDQYLDITSIPDYKPQPGDLKYRDLNGDHVLDGKDVKGIGTRGPLVDYGIFLGAEWKGLAFSMQWSGRGNVQTTSKTMPFTSNAQGSYGQALVEHLDYWTPENRDASYPRLSIGNSYNERTSTFWLQNASYLRLKNVEISYTLPQKWTKPIHISGLKFFVNGYNLLTICGIKDRDPELLSFTNGTSYGIIPNTKAYNVGINIQF</sequence>
<name>A0ABT7VJ86_9BACE</name>